<evidence type="ECO:0000256" key="1">
    <source>
        <dbReference type="SAM" id="SignalP"/>
    </source>
</evidence>
<proteinExistence type="predicted"/>
<comment type="caution">
    <text evidence="2">The sequence shown here is derived from an EMBL/GenBank/DDBJ whole genome shotgun (WGS) entry which is preliminary data.</text>
</comment>
<gene>
    <name evidence="2" type="ORF">CWE25_12175</name>
</gene>
<dbReference type="OrthoDB" id="270335at2"/>
<dbReference type="SUPFAM" id="SSF52799">
    <property type="entry name" value="(Phosphotyrosine protein) phosphatases II"/>
    <property type="match status" value="1"/>
</dbReference>
<evidence type="ECO:0000313" key="3">
    <source>
        <dbReference type="Proteomes" id="UP000287330"/>
    </source>
</evidence>
<feature type="chain" id="PRO_5019544490" evidence="1">
    <location>
        <begin position="21"/>
        <end position="162"/>
    </location>
</feature>
<dbReference type="AlphaFoldDB" id="A0A432XP39"/>
<organism evidence="2 3">
    <name type="scientific">Idiomarina fontislapidosi</name>
    <dbReference type="NCBI Taxonomy" id="263723"/>
    <lineage>
        <taxon>Bacteria</taxon>
        <taxon>Pseudomonadati</taxon>
        <taxon>Pseudomonadota</taxon>
        <taxon>Gammaproteobacteria</taxon>
        <taxon>Alteromonadales</taxon>
        <taxon>Idiomarinaceae</taxon>
        <taxon>Idiomarina</taxon>
    </lineage>
</organism>
<accession>A0A432XP39</accession>
<keyword evidence="1" id="KW-0732">Signal</keyword>
<evidence type="ECO:0000313" key="2">
    <source>
        <dbReference type="EMBL" id="RUO50470.1"/>
    </source>
</evidence>
<dbReference type="InterPro" id="IPR029021">
    <property type="entry name" value="Prot-tyrosine_phosphatase-like"/>
</dbReference>
<reference evidence="3" key="1">
    <citation type="journal article" date="2018" name="Front. Microbiol.">
        <title>Genome-Based Analysis Reveals the Taxonomy and Diversity of the Family Idiomarinaceae.</title>
        <authorList>
            <person name="Liu Y."/>
            <person name="Lai Q."/>
            <person name="Shao Z."/>
        </authorList>
    </citation>
    <scope>NUCLEOTIDE SEQUENCE [LARGE SCALE GENOMIC DNA]</scope>
    <source>
        <strain evidence="3">F23</strain>
    </source>
</reference>
<feature type="signal peptide" evidence="1">
    <location>
        <begin position="1"/>
        <end position="20"/>
    </location>
</feature>
<dbReference type="Gene3D" id="3.90.190.10">
    <property type="entry name" value="Protein tyrosine phosphatase superfamily"/>
    <property type="match status" value="1"/>
</dbReference>
<sequence length="162" mass="17759">MRAIYLMACVLISIPLFTVAKGIDTAKQVEQNLWVMGMPQQADIKSFAEQGGDIVISLLSVSEQSQTAETAWVTEQGMAFYHVAIAGSEGLTLAKVRLLDKVLLEHRNKRVLVHCASGNRVGALFALRAVWLDGKDKDTALEIGRERGLTSLEQTVSEMITQ</sequence>
<name>A0A432XP39_9GAMM</name>
<protein>
    <submittedName>
        <fullName evidence="2">Serine/threonine protein phosphatase</fullName>
    </submittedName>
</protein>
<keyword evidence="3" id="KW-1185">Reference proteome</keyword>
<dbReference type="Proteomes" id="UP000287330">
    <property type="component" value="Unassembled WGS sequence"/>
</dbReference>
<dbReference type="EMBL" id="PIPV01000014">
    <property type="protein sequence ID" value="RUO50470.1"/>
    <property type="molecule type" value="Genomic_DNA"/>
</dbReference>
<dbReference type="RefSeq" id="WP_110576120.1">
    <property type="nucleotide sequence ID" value="NZ_PIPV01000014.1"/>
</dbReference>